<evidence type="ECO:0000313" key="1">
    <source>
        <dbReference type="EMBL" id="GCD10301.1"/>
    </source>
</evidence>
<keyword evidence="2" id="KW-1185">Reference proteome</keyword>
<evidence type="ECO:0000313" key="2">
    <source>
        <dbReference type="Proteomes" id="UP000287872"/>
    </source>
</evidence>
<sequence length="321" mass="37636">MEFFNDIMRFVYKAIVYPLKFIFFKIIYFIEKNLINANLSDICEECYEKVTMPYYVCPSCSNRYAALMPTFKHIFYFKCSCGNNLPLTAINGKNKLKTLCGNCKNAVKMNKVKKICIPIIGTNPSIKANFTYNMLDTIEWKFDKSPFKAYVSTPKTQKFFLGKNRKKPLRQIYIFNTNERNLALSDNLKKYRYFNYYDGIVFIFNGEELVNLEGENNLTLDGILDIFILNLQKNFGLKPGEIINKPIAVITNNQIKRSFNGYIEENFKAKIENNFSDYKFFLLDDFNLIKQSENKANYHEAEVFQWILGQVDTKIHKSICK</sequence>
<dbReference type="OrthoDB" id="2990125at2"/>
<accession>A0A401UL69</accession>
<organism evidence="1 2">
    <name type="scientific">Clostridium tagluense</name>
    <dbReference type="NCBI Taxonomy" id="360422"/>
    <lineage>
        <taxon>Bacteria</taxon>
        <taxon>Bacillati</taxon>
        <taxon>Bacillota</taxon>
        <taxon>Clostridia</taxon>
        <taxon>Eubacteriales</taxon>
        <taxon>Clostridiaceae</taxon>
        <taxon>Clostridium</taxon>
    </lineage>
</organism>
<dbReference type="EMBL" id="BHYK01000009">
    <property type="protein sequence ID" value="GCD10301.1"/>
    <property type="molecule type" value="Genomic_DNA"/>
</dbReference>
<proteinExistence type="predicted"/>
<dbReference type="AlphaFoldDB" id="A0A401UL69"/>
<comment type="caution">
    <text evidence="1">The sequence shown here is derived from an EMBL/GenBank/DDBJ whole genome shotgun (WGS) entry which is preliminary data.</text>
</comment>
<reference evidence="1 2" key="1">
    <citation type="submission" date="2018-11" db="EMBL/GenBank/DDBJ databases">
        <title>Genome sequencing and assembly of Clostridium tagluense strain A121.</title>
        <authorList>
            <person name="Murakami T."/>
            <person name="Segawa T."/>
            <person name="Shcherbakova V.A."/>
            <person name="Mori H."/>
            <person name="Yoshimura Y."/>
        </authorList>
    </citation>
    <scope>NUCLEOTIDE SEQUENCE [LARGE SCALE GENOMIC DNA]</scope>
    <source>
        <strain evidence="1 2">A121</strain>
    </source>
</reference>
<dbReference type="RefSeq" id="WP_125000680.1">
    <property type="nucleotide sequence ID" value="NZ_BHYK01000009.1"/>
</dbReference>
<protein>
    <submittedName>
        <fullName evidence="1">Uncharacterized protein</fullName>
    </submittedName>
</protein>
<dbReference type="Proteomes" id="UP000287872">
    <property type="component" value="Unassembled WGS sequence"/>
</dbReference>
<gene>
    <name evidence="1" type="ORF">Ctaglu_19240</name>
</gene>
<name>A0A401UL69_9CLOT</name>